<evidence type="ECO:0000313" key="1">
    <source>
        <dbReference type="EMBL" id="KAB1989774.1"/>
    </source>
</evidence>
<accession>A0A7J5DM35</accession>
<dbReference type="RefSeq" id="WP_151468076.1">
    <property type="nucleotide sequence ID" value="NZ_WBKG01000003.1"/>
</dbReference>
<reference evidence="1 2" key="1">
    <citation type="submission" date="2019-09" db="EMBL/GenBank/DDBJ databases">
        <title>Isolation and identification of active actinomycetes.</title>
        <authorList>
            <person name="Yu Z."/>
            <person name="Han C."/>
            <person name="Yu B."/>
        </authorList>
    </citation>
    <scope>NUCLEOTIDE SEQUENCE [LARGE SCALE GENOMIC DNA]</scope>
    <source>
        <strain evidence="1 2">NEAU-H2</strain>
    </source>
</reference>
<sequence>MIIDNIGTGKARSAWAALSSLLYAEKSAHGFRETLARPDALTRPAVSSTVLLSASEADNKLPSITSPLILRDEDSLARHSGHDPVGLLEALCLFLKEIEGRIQQLREVLEVLLDVCHFEAADPPPVLATAPCGVIRFAAPMVPRAPGGGQPMSLAADYYALTA</sequence>
<proteinExistence type="predicted"/>
<comment type="caution">
    <text evidence="1">The sequence shown here is derived from an EMBL/GenBank/DDBJ whole genome shotgun (WGS) entry which is preliminary data.</text>
</comment>
<dbReference type="Proteomes" id="UP000442990">
    <property type="component" value="Unassembled WGS sequence"/>
</dbReference>
<protein>
    <submittedName>
        <fullName evidence="1">Uncharacterized protein</fullName>
    </submittedName>
</protein>
<gene>
    <name evidence="1" type="ORF">F8144_05335</name>
</gene>
<evidence type="ECO:0000313" key="2">
    <source>
        <dbReference type="Proteomes" id="UP000442990"/>
    </source>
</evidence>
<organism evidence="1 2">
    <name type="scientific">Streptomyces triticiradicis</name>
    <dbReference type="NCBI Taxonomy" id="2651189"/>
    <lineage>
        <taxon>Bacteria</taxon>
        <taxon>Bacillati</taxon>
        <taxon>Actinomycetota</taxon>
        <taxon>Actinomycetes</taxon>
        <taxon>Kitasatosporales</taxon>
        <taxon>Streptomycetaceae</taxon>
        <taxon>Streptomyces</taxon>
    </lineage>
</organism>
<keyword evidence="2" id="KW-1185">Reference proteome</keyword>
<name>A0A7J5DM35_9ACTN</name>
<dbReference type="AlphaFoldDB" id="A0A7J5DM35"/>
<dbReference type="EMBL" id="WBKG01000003">
    <property type="protein sequence ID" value="KAB1989774.1"/>
    <property type="molecule type" value="Genomic_DNA"/>
</dbReference>